<dbReference type="AlphaFoldDB" id="A0A4P9WPK1"/>
<reference evidence="3" key="1">
    <citation type="journal article" date="2018" name="Nat. Microbiol.">
        <title>Leveraging single-cell genomics to expand the fungal tree of life.</title>
        <authorList>
            <person name="Ahrendt S.R."/>
            <person name="Quandt C.A."/>
            <person name="Ciobanu D."/>
            <person name="Clum A."/>
            <person name="Salamov A."/>
            <person name="Andreopoulos B."/>
            <person name="Cheng J.F."/>
            <person name="Woyke T."/>
            <person name="Pelin A."/>
            <person name="Henrissat B."/>
            <person name="Reynolds N.K."/>
            <person name="Benny G.L."/>
            <person name="Smith M.E."/>
            <person name="James T.Y."/>
            <person name="Grigoriev I.V."/>
        </authorList>
    </citation>
    <scope>NUCLEOTIDE SEQUENCE [LARGE SCALE GENOMIC DNA]</scope>
</reference>
<keyword evidence="3" id="KW-1185">Reference proteome</keyword>
<protein>
    <submittedName>
        <fullName evidence="2">Uncharacterized protein</fullName>
    </submittedName>
</protein>
<dbReference type="Proteomes" id="UP000269721">
    <property type="component" value="Unassembled WGS sequence"/>
</dbReference>
<dbReference type="EMBL" id="KZ993955">
    <property type="protein sequence ID" value="RKO94255.1"/>
    <property type="molecule type" value="Genomic_DNA"/>
</dbReference>
<sequence length="217" mass="24587">MHRIPGAPGRALPRENLTRQAPTLRNPHRNNSATEPAPGLVPVRDRRARGPSQKRVRGNIDQSGTDVRISYRPMSLEEGKLKLLFKTSQFLFDPVICEVSGSTIIPVTEFVSPDKTAHAQERGRVDEEAAAKMKKKRRVVRESPDANLKPDEVSVRDAFLREILDRKDFERRKEVRRFVALGEPLTELKDFTSAPPMKSLLNSDSIKLLFYPRLSPV</sequence>
<feature type="compositionally biased region" description="Basic residues" evidence="1">
    <location>
        <begin position="46"/>
        <end position="57"/>
    </location>
</feature>
<evidence type="ECO:0000313" key="3">
    <source>
        <dbReference type="Proteomes" id="UP000269721"/>
    </source>
</evidence>
<proteinExistence type="predicted"/>
<feature type="region of interest" description="Disordered" evidence="1">
    <location>
        <begin position="1"/>
        <end position="61"/>
    </location>
</feature>
<evidence type="ECO:0000313" key="2">
    <source>
        <dbReference type="EMBL" id="RKO94255.1"/>
    </source>
</evidence>
<organism evidence="2 3">
    <name type="scientific">Blyttiomyces helicus</name>
    <dbReference type="NCBI Taxonomy" id="388810"/>
    <lineage>
        <taxon>Eukaryota</taxon>
        <taxon>Fungi</taxon>
        <taxon>Fungi incertae sedis</taxon>
        <taxon>Chytridiomycota</taxon>
        <taxon>Chytridiomycota incertae sedis</taxon>
        <taxon>Chytridiomycetes</taxon>
        <taxon>Chytridiomycetes incertae sedis</taxon>
        <taxon>Blyttiomyces</taxon>
    </lineage>
</organism>
<name>A0A4P9WPK1_9FUNG</name>
<gene>
    <name evidence="2" type="ORF">BDK51DRAFT_53221</name>
</gene>
<accession>A0A4P9WPK1</accession>
<evidence type="ECO:0000256" key="1">
    <source>
        <dbReference type="SAM" id="MobiDB-lite"/>
    </source>
</evidence>
<feature type="compositionally biased region" description="Polar residues" evidence="1">
    <location>
        <begin position="18"/>
        <end position="34"/>
    </location>
</feature>